<feature type="domain" description="GST C-terminal" evidence="4">
    <location>
        <begin position="170"/>
        <end position="295"/>
    </location>
</feature>
<dbReference type="GO" id="GO:0005737">
    <property type="term" value="C:cytoplasm"/>
    <property type="evidence" value="ECO:0007669"/>
    <property type="project" value="TreeGrafter"/>
</dbReference>
<dbReference type="RefSeq" id="WP_138326251.1">
    <property type="nucleotide sequence ID" value="NZ_VCDI01000003.1"/>
</dbReference>
<dbReference type="CDD" id="cd03190">
    <property type="entry name" value="GST_C_Omega_like"/>
    <property type="match status" value="1"/>
</dbReference>
<protein>
    <submittedName>
        <fullName evidence="5">Glutathione S-transferase family protein</fullName>
    </submittedName>
</protein>
<feature type="binding site" evidence="2">
    <location>
        <begin position="129"/>
        <end position="132"/>
    </location>
    <ligand>
        <name>glutathione</name>
        <dbReference type="ChEBI" id="CHEBI:57925"/>
    </ligand>
</feature>
<keyword evidence="6" id="KW-1185">Reference proteome</keyword>
<dbReference type="Proteomes" id="UP000305654">
    <property type="component" value="Unassembled WGS sequence"/>
</dbReference>
<feature type="active site" description="Nucleophile" evidence="1">
    <location>
        <position position="63"/>
    </location>
</feature>
<dbReference type="InterPro" id="IPR036249">
    <property type="entry name" value="Thioredoxin-like_sf"/>
</dbReference>
<dbReference type="InterPro" id="IPR040079">
    <property type="entry name" value="Glutathione_S-Trfase"/>
</dbReference>
<dbReference type="PANTHER" id="PTHR32419:SF6">
    <property type="entry name" value="GLUTATHIONE S-TRANSFERASE OMEGA-LIKE 1-RELATED"/>
    <property type="match status" value="1"/>
</dbReference>
<dbReference type="Gene3D" id="3.40.30.10">
    <property type="entry name" value="Glutaredoxin"/>
    <property type="match status" value="1"/>
</dbReference>
<dbReference type="SUPFAM" id="SSF52833">
    <property type="entry name" value="Thioredoxin-like"/>
    <property type="match status" value="1"/>
</dbReference>
<dbReference type="InterPro" id="IPR036282">
    <property type="entry name" value="Glutathione-S-Trfase_C_sf"/>
</dbReference>
<keyword evidence="5" id="KW-0808">Transferase</keyword>
<proteinExistence type="predicted"/>
<sequence>MLVDGKWTEDWQPVQATDAKGGFVRQVSGFRNWITPDGAAGPSGESGFEAEAGRYHLYVALVCPWASRTLITRKLKQLETVVSVSVVEPALSDQGWRFGDYPGSDRDTLNGVTYLHEIYTRADPVHTGRATVPVLWDKRRMTIVNNESADIVRMFDIGFGALASRMELYPAPLQADIDALDARIYPSLNNGVYRTGFATTQGAYEAAFADVFGMLDELEVRLGERGPYLFGDALTEADVRLFVTLVRFDVAYHGLFKCNLRRLADYPALSAYLSRILLVPGIRETVDIDHIKRGYYSIKALNPNGIVPLGPDLPGLDPVTLHGNGTGRSS</sequence>
<evidence type="ECO:0000313" key="6">
    <source>
        <dbReference type="Proteomes" id="UP000305654"/>
    </source>
</evidence>
<dbReference type="PROSITE" id="PS50405">
    <property type="entry name" value="GST_CTER"/>
    <property type="match status" value="1"/>
</dbReference>
<dbReference type="PIRSF" id="PIRSF015753">
    <property type="entry name" value="GST"/>
    <property type="match status" value="1"/>
</dbReference>
<evidence type="ECO:0000256" key="2">
    <source>
        <dbReference type="PIRSR" id="PIRSR015753-2"/>
    </source>
</evidence>
<reference evidence="5 6" key="1">
    <citation type="submission" date="2019-05" db="EMBL/GenBank/DDBJ databases">
        <authorList>
            <person name="Pankratov T."/>
            <person name="Grouzdev D."/>
        </authorList>
    </citation>
    <scope>NUCLEOTIDE SEQUENCE [LARGE SCALE GENOMIC DNA]</scope>
    <source>
        <strain evidence="5 6">KEBCLARHB70R</strain>
    </source>
</reference>
<dbReference type="SFLD" id="SFLDG01206">
    <property type="entry name" value="Xi.1"/>
    <property type="match status" value="1"/>
</dbReference>
<accession>A0A5R9JB02</accession>
<organism evidence="5 6">
    <name type="scientific">Lichenicoccus roseus</name>
    <dbReference type="NCBI Taxonomy" id="2683649"/>
    <lineage>
        <taxon>Bacteria</taxon>
        <taxon>Pseudomonadati</taxon>
        <taxon>Pseudomonadota</taxon>
        <taxon>Alphaproteobacteria</taxon>
        <taxon>Acetobacterales</taxon>
        <taxon>Acetobacteraceae</taxon>
        <taxon>Lichenicoccus</taxon>
    </lineage>
</organism>
<dbReference type="InterPro" id="IPR010987">
    <property type="entry name" value="Glutathione-S-Trfase_C-like"/>
</dbReference>
<evidence type="ECO:0000313" key="5">
    <source>
        <dbReference type="EMBL" id="TLU72791.1"/>
    </source>
</evidence>
<dbReference type="OrthoDB" id="9769158at2"/>
<dbReference type="InterPro" id="IPR004045">
    <property type="entry name" value="Glutathione_S-Trfase_N"/>
</dbReference>
<comment type="caution">
    <text evidence="5">The sequence shown here is derived from an EMBL/GenBank/DDBJ whole genome shotgun (WGS) entry which is preliminary data.</text>
</comment>
<dbReference type="GO" id="GO:0004364">
    <property type="term" value="F:glutathione transferase activity"/>
    <property type="evidence" value="ECO:0007669"/>
    <property type="project" value="InterPro"/>
</dbReference>
<feature type="binding site" evidence="2">
    <location>
        <position position="96"/>
    </location>
    <ligand>
        <name>glutathione</name>
        <dbReference type="ChEBI" id="CHEBI:57925"/>
    </ligand>
</feature>
<dbReference type="Pfam" id="PF13410">
    <property type="entry name" value="GST_C_2"/>
    <property type="match status" value="1"/>
</dbReference>
<dbReference type="EMBL" id="VCDI01000003">
    <property type="protein sequence ID" value="TLU72791.1"/>
    <property type="molecule type" value="Genomic_DNA"/>
</dbReference>
<dbReference type="AlphaFoldDB" id="A0A5R9JB02"/>
<gene>
    <name evidence="5" type="ORF">FE263_12310</name>
</gene>
<feature type="site" description="Lowers pKa of active site Cys" evidence="3">
    <location>
        <position position="295"/>
    </location>
</feature>
<dbReference type="InterPro" id="IPR047047">
    <property type="entry name" value="GST_Omega-like_C"/>
</dbReference>
<dbReference type="InterPro" id="IPR016639">
    <property type="entry name" value="GST_Omega/GSH"/>
</dbReference>
<name>A0A5R9JB02_9PROT</name>
<dbReference type="SFLD" id="SFLDG01148">
    <property type="entry name" value="Xi_(cytGST)"/>
    <property type="match status" value="1"/>
</dbReference>
<feature type="active site" description="Proton donor/acceptor" evidence="1">
    <location>
        <position position="193"/>
    </location>
</feature>
<dbReference type="PANTHER" id="PTHR32419">
    <property type="entry name" value="GLUTATHIONYL-HYDROQUINONE REDUCTASE"/>
    <property type="match status" value="1"/>
</dbReference>
<dbReference type="Pfam" id="PF13409">
    <property type="entry name" value="GST_N_2"/>
    <property type="match status" value="1"/>
</dbReference>
<evidence type="ECO:0000256" key="1">
    <source>
        <dbReference type="PIRSR" id="PIRSR015753-1"/>
    </source>
</evidence>
<feature type="site" description="Lowers pKa of active site Cys" evidence="3">
    <location>
        <position position="252"/>
    </location>
</feature>
<dbReference type="SUPFAM" id="SSF47616">
    <property type="entry name" value="GST C-terminal domain-like"/>
    <property type="match status" value="1"/>
</dbReference>
<evidence type="ECO:0000259" key="4">
    <source>
        <dbReference type="PROSITE" id="PS50405"/>
    </source>
</evidence>
<feature type="binding site" evidence="2">
    <location>
        <begin position="147"/>
        <end position="148"/>
    </location>
    <ligand>
        <name>glutathione</name>
        <dbReference type="ChEBI" id="CHEBI:57925"/>
    </ligand>
</feature>
<dbReference type="SFLD" id="SFLDS00019">
    <property type="entry name" value="Glutathione_Transferase_(cytos"/>
    <property type="match status" value="1"/>
</dbReference>
<dbReference type="Gene3D" id="1.20.1050.10">
    <property type="match status" value="1"/>
</dbReference>
<evidence type="ECO:0000256" key="3">
    <source>
        <dbReference type="PIRSR" id="PIRSR015753-3"/>
    </source>
</evidence>